<evidence type="ECO:0000256" key="1">
    <source>
        <dbReference type="SAM" id="MobiDB-lite"/>
    </source>
</evidence>
<evidence type="ECO:0000313" key="2">
    <source>
        <dbReference type="EMBL" id="KAJ7667148.1"/>
    </source>
</evidence>
<comment type="caution">
    <text evidence="2">The sequence shown here is derived from an EMBL/GenBank/DDBJ whole genome shotgun (WGS) entry which is preliminary data.</text>
</comment>
<organism evidence="2 3">
    <name type="scientific">Mycena rosella</name>
    <name type="common">Pink bonnet</name>
    <name type="synonym">Agaricus rosellus</name>
    <dbReference type="NCBI Taxonomy" id="1033263"/>
    <lineage>
        <taxon>Eukaryota</taxon>
        <taxon>Fungi</taxon>
        <taxon>Dikarya</taxon>
        <taxon>Basidiomycota</taxon>
        <taxon>Agaricomycotina</taxon>
        <taxon>Agaricomycetes</taxon>
        <taxon>Agaricomycetidae</taxon>
        <taxon>Agaricales</taxon>
        <taxon>Marasmiineae</taxon>
        <taxon>Mycenaceae</taxon>
        <taxon>Mycena</taxon>
    </lineage>
</organism>
<reference evidence="2" key="1">
    <citation type="submission" date="2023-03" db="EMBL/GenBank/DDBJ databases">
        <title>Massive genome expansion in bonnet fungi (Mycena s.s.) driven by repeated elements and novel gene families across ecological guilds.</title>
        <authorList>
            <consortium name="Lawrence Berkeley National Laboratory"/>
            <person name="Harder C.B."/>
            <person name="Miyauchi S."/>
            <person name="Viragh M."/>
            <person name="Kuo A."/>
            <person name="Thoen E."/>
            <person name="Andreopoulos B."/>
            <person name="Lu D."/>
            <person name="Skrede I."/>
            <person name="Drula E."/>
            <person name="Henrissat B."/>
            <person name="Morin E."/>
            <person name="Kohler A."/>
            <person name="Barry K."/>
            <person name="LaButti K."/>
            <person name="Morin E."/>
            <person name="Salamov A."/>
            <person name="Lipzen A."/>
            <person name="Mereny Z."/>
            <person name="Hegedus B."/>
            <person name="Baldrian P."/>
            <person name="Stursova M."/>
            <person name="Weitz H."/>
            <person name="Taylor A."/>
            <person name="Grigoriev I.V."/>
            <person name="Nagy L.G."/>
            <person name="Martin F."/>
            <person name="Kauserud H."/>
        </authorList>
    </citation>
    <scope>NUCLEOTIDE SEQUENCE</scope>
    <source>
        <strain evidence="2">CBHHK067</strain>
    </source>
</reference>
<accession>A0AAD7CWP8</accession>
<protein>
    <submittedName>
        <fullName evidence="2">Uncharacterized protein</fullName>
    </submittedName>
</protein>
<feature type="region of interest" description="Disordered" evidence="1">
    <location>
        <begin position="165"/>
        <end position="198"/>
    </location>
</feature>
<name>A0AAD7CWP8_MYCRO</name>
<feature type="compositionally biased region" description="Polar residues" evidence="1">
    <location>
        <begin position="166"/>
        <end position="178"/>
    </location>
</feature>
<gene>
    <name evidence="2" type="ORF">B0H17DRAFT_1142928</name>
</gene>
<evidence type="ECO:0000313" key="3">
    <source>
        <dbReference type="Proteomes" id="UP001221757"/>
    </source>
</evidence>
<dbReference type="Proteomes" id="UP001221757">
    <property type="component" value="Unassembled WGS sequence"/>
</dbReference>
<keyword evidence="3" id="KW-1185">Reference proteome</keyword>
<proteinExistence type="predicted"/>
<sequence>MWTIKWDAYRTTMHMSEKPSEADQAIRIRGLIRHDPLKESYKGHTQEHCFGATLHVPEDFWRCKSSKQPPPGMLPPAPREEDAQETLEGVRVTLSTLPKALPLPYKGKSGANKAAGRIISPDQVGILSGYFYFSDIADGVRPLGRLHSADSVQNDATNKYLHPLTSVGSQLGENLANTNSSSEEEENSADDYDPAKDN</sequence>
<feature type="compositionally biased region" description="Acidic residues" evidence="1">
    <location>
        <begin position="182"/>
        <end position="192"/>
    </location>
</feature>
<dbReference type="AlphaFoldDB" id="A0AAD7CWP8"/>
<dbReference type="EMBL" id="JARKIE010000205">
    <property type="protein sequence ID" value="KAJ7667148.1"/>
    <property type="molecule type" value="Genomic_DNA"/>
</dbReference>